<organism evidence="1 2">
    <name type="scientific">Devosia albogilva</name>
    <dbReference type="NCBI Taxonomy" id="429726"/>
    <lineage>
        <taxon>Bacteria</taxon>
        <taxon>Pseudomonadati</taxon>
        <taxon>Pseudomonadota</taxon>
        <taxon>Alphaproteobacteria</taxon>
        <taxon>Hyphomicrobiales</taxon>
        <taxon>Devosiaceae</taxon>
        <taxon>Devosia</taxon>
    </lineage>
</organism>
<dbReference type="RefSeq" id="WP_386831848.1">
    <property type="nucleotide sequence ID" value="NZ_JBHUNP010000001.1"/>
</dbReference>
<evidence type="ECO:0008006" key="3">
    <source>
        <dbReference type="Google" id="ProtNLM"/>
    </source>
</evidence>
<dbReference type="SUPFAM" id="SSF48452">
    <property type="entry name" value="TPR-like"/>
    <property type="match status" value="1"/>
</dbReference>
<dbReference type="Proteomes" id="UP001597521">
    <property type="component" value="Unassembled WGS sequence"/>
</dbReference>
<dbReference type="EMBL" id="JBHUNP010000001">
    <property type="protein sequence ID" value="MFD2646874.1"/>
    <property type="molecule type" value="Genomic_DNA"/>
</dbReference>
<comment type="caution">
    <text evidence="1">The sequence shown here is derived from an EMBL/GenBank/DDBJ whole genome shotgun (WGS) entry which is preliminary data.</text>
</comment>
<dbReference type="Gene3D" id="1.25.40.10">
    <property type="entry name" value="Tetratricopeptide repeat domain"/>
    <property type="match status" value="1"/>
</dbReference>
<dbReference type="InterPro" id="IPR011990">
    <property type="entry name" value="TPR-like_helical_dom_sf"/>
</dbReference>
<accession>A0ABW5QGW9</accession>
<protein>
    <recommendedName>
        <fullName evidence="3">Tetratrico peptide repeat group 5 domain-containing protein</fullName>
    </recommendedName>
</protein>
<proteinExistence type="predicted"/>
<evidence type="ECO:0000313" key="1">
    <source>
        <dbReference type="EMBL" id="MFD2646874.1"/>
    </source>
</evidence>
<evidence type="ECO:0000313" key="2">
    <source>
        <dbReference type="Proteomes" id="UP001597521"/>
    </source>
</evidence>
<keyword evidence="2" id="KW-1185">Reference proteome</keyword>
<gene>
    <name evidence="1" type="ORF">ACFSX5_03590</name>
</gene>
<sequence length="169" mass="18087">MQMMTNIRAAALPDRVALVLAEAQGALSRGNVEAAIDALRAVLNPESTDEQQSMVRVNLAAALCQQAQSLAQNASAIGILDEAASLLNQAIAALPARTRNWALARTNLAVVLLTRGNRANVPADILMAHLALDGTEEVFATAADEAGRTWSRAVRDHLTEFHERRASLR</sequence>
<reference evidence="2" key="1">
    <citation type="journal article" date="2019" name="Int. J. Syst. Evol. Microbiol.">
        <title>The Global Catalogue of Microorganisms (GCM) 10K type strain sequencing project: providing services to taxonomists for standard genome sequencing and annotation.</title>
        <authorList>
            <consortium name="The Broad Institute Genomics Platform"/>
            <consortium name="The Broad Institute Genome Sequencing Center for Infectious Disease"/>
            <person name="Wu L."/>
            <person name="Ma J."/>
        </authorList>
    </citation>
    <scope>NUCLEOTIDE SEQUENCE [LARGE SCALE GENOMIC DNA]</scope>
    <source>
        <strain evidence="2">CCM 7427</strain>
    </source>
</reference>
<name>A0ABW5QGW9_9HYPH</name>